<comment type="function">
    <text evidence="6">Forms membrane-associated dynamic filaments that are essential for cell shape determination. Acts by regulating cell wall synthesis and cell elongation, and thus cell shape. A feedback loop between cell geometry and MreB localization may maintain elongated cell shape by targeting cell wall growth to regions of negative cell wall curvature.</text>
</comment>
<feature type="binding site" evidence="6">
    <location>
        <begin position="13"/>
        <end position="15"/>
    </location>
    <ligand>
        <name>ATP</name>
        <dbReference type="ChEBI" id="CHEBI:30616"/>
    </ligand>
</feature>
<keyword evidence="4 6" id="KW-0133">Cell shape</keyword>
<dbReference type="RefSeq" id="WP_336588046.1">
    <property type="nucleotide sequence ID" value="NZ_JBBAXC010000014.1"/>
</dbReference>
<evidence type="ECO:0000256" key="4">
    <source>
        <dbReference type="ARBA" id="ARBA00022960"/>
    </source>
</evidence>
<comment type="subunit">
    <text evidence="6">Forms polymers.</text>
</comment>
<dbReference type="NCBIfam" id="NF010540">
    <property type="entry name" value="PRK13929.1"/>
    <property type="match status" value="1"/>
</dbReference>
<proteinExistence type="inferred from homology"/>
<sequence>MFGNEDLGIDLGTANILVYSKSKGIIFNEPTVVAMNTNTNQVLAVGHEAKHMIGKTPLHIQVIRPLRNGVIANFEVTTDMIELIMKKIKKQLGYTFRKPNVVVCYPSGATPVERKAIEDAFKVSGAKNVTLMEETLASAIGSDLPVDEPIASVVIDIGGGTTEIAILSYNGVVDCQSIRIGGDQLDEDIIQFVRKKYNVLIGERTAEEIKIEIGHALIDHKEKFTDIRGRNLVTGLPKTISLSSYEIQEAIKEPLQHIIDTAKNALEKCPPELSGDIVDRGIVITGGVALLHGMQEWFQKEMFVPIHMAPNPLESAAIGTGKSAPFINKFQSQLK</sequence>
<dbReference type="EMBL" id="JBBAXC010000014">
    <property type="protein sequence ID" value="MEI5908599.1"/>
    <property type="molecule type" value="Genomic_DNA"/>
</dbReference>
<dbReference type="CDD" id="cd10225">
    <property type="entry name" value="ASKHA_NBD_MreB-like"/>
    <property type="match status" value="1"/>
</dbReference>
<dbReference type="InterPro" id="IPR043129">
    <property type="entry name" value="ATPase_NBD"/>
</dbReference>
<dbReference type="InterPro" id="IPR056546">
    <property type="entry name" value="MreB_MamK-like"/>
</dbReference>
<dbReference type="Pfam" id="PF06723">
    <property type="entry name" value="MreB_Mbl"/>
    <property type="match status" value="1"/>
</dbReference>
<gene>
    <name evidence="7" type="primary">mreBH</name>
    <name evidence="6" type="synonym">mreB</name>
    <name evidence="7" type="ORF">WAK64_16245</name>
</gene>
<comment type="subcellular location">
    <subcellularLocation>
        <location evidence="6">Cytoplasm</location>
    </subcellularLocation>
    <text evidence="6">Membrane-associated.</text>
</comment>
<evidence type="ECO:0000313" key="7">
    <source>
        <dbReference type="EMBL" id="MEI5908599.1"/>
    </source>
</evidence>
<dbReference type="PANTHER" id="PTHR42749">
    <property type="entry name" value="CELL SHAPE-DETERMINING PROTEIN MREB"/>
    <property type="match status" value="1"/>
</dbReference>
<evidence type="ECO:0000256" key="1">
    <source>
        <dbReference type="ARBA" id="ARBA00022490"/>
    </source>
</evidence>
<evidence type="ECO:0000256" key="3">
    <source>
        <dbReference type="ARBA" id="ARBA00022840"/>
    </source>
</evidence>
<reference evidence="7 8" key="1">
    <citation type="journal article" date="2018" name="J. Microbiol.">
        <title>Bacillus spongiae sp. nov., isolated from sponge of Jeju Island.</title>
        <authorList>
            <person name="Lee G.E."/>
            <person name="Im W.T."/>
            <person name="Park J.S."/>
        </authorList>
    </citation>
    <scope>NUCLEOTIDE SEQUENCE [LARGE SCALE GENOMIC DNA]</scope>
    <source>
        <strain evidence="7 8">135PIL107-10</strain>
    </source>
</reference>
<dbReference type="PRINTS" id="PR01652">
    <property type="entry name" value="SHAPEPROTEIN"/>
</dbReference>
<keyword evidence="8" id="KW-1185">Reference proteome</keyword>
<comment type="caution">
    <text evidence="7">The sequence shown here is derived from an EMBL/GenBank/DDBJ whole genome shotgun (WGS) entry which is preliminary data.</text>
</comment>
<dbReference type="HAMAP" id="MF_02207">
    <property type="entry name" value="MreB"/>
    <property type="match status" value="1"/>
</dbReference>
<name>A0ABU8HHJ8_9BACI</name>
<comment type="similarity">
    <text evidence="5 6">Belongs to the FtsA/MreB family.</text>
</comment>
<feature type="binding site" evidence="6">
    <location>
        <begin position="207"/>
        <end position="210"/>
    </location>
    <ligand>
        <name>ATP</name>
        <dbReference type="ChEBI" id="CHEBI:30616"/>
    </ligand>
</feature>
<dbReference type="NCBIfam" id="NF010539">
    <property type="entry name" value="PRK13927.1"/>
    <property type="match status" value="1"/>
</dbReference>
<dbReference type="Gene3D" id="3.30.420.40">
    <property type="match status" value="2"/>
</dbReference>
<keyword evidence="1 6" id="KW-0963">Cytoplasm</keyword>
<dbReference type="Proteomes" id="UP001312865">
    <property type="component" value="Unassembled WGS sequence"/>
</dbReference>
<evidence type="ECO:0000313" key="8">
    <source>
        <dbReference type="Proteomes" id="UP001312865"/>
    </source>
</evidence>
<dbReference type="SUPFAM" id="SSF53067">
    <property type="entry name" value="Actin-like ATPase domain"/>
    <property type="match status" value="2"/>
</dbReference>
<dbReference type="NCBIfam" id="TIGR00904">
    <property type="entry name" value="mreB"/>
    <property type="match status" value="1"/>
</dbReference>
<feature type="binding site" evidence="6">
    <location>
        <begin position="159"/>
        <end position="161"/>
    </location>
    <ligand>
        <name>ATP</name>
        <dbReference type="ChEBI" id="CHEBI:30616"/>
    </ligand>
</feature>
<dbReference type="InterPro" id="IPR004753">
    <property type="entry name" value="MreB"/>
</dbReference>
<keyword evidence="2 6" id="KW-0547">Nucleotide-binding</keyword>
<evidence type="ECO:0000256" key="5">
    <source>
        <dbReference type="ARBA" id="ARBA00023458"/>
    </source>
</evidence>
<evidence type="ECO:0000256" key="2">
    <source>
        <dbReference type="ARBA" id="ARBA00022741"/>
    </source>
</evidence>
<organism evidence="7 8">
    <name type="scientific">Bacillus spongiae</name>
    <dbReference type="NCBI Taxonomy" id="2683610"/>
    <lineage>
        <taxon>Bacteria</taxon>
        <taxon>Bacillati</taxon>
        <taxon>Bacillota</taxon>
        <taxon>Bacilli</taxon>
        <taxon>Bacillales</taxon>
        <taxon>Bacillaceae</taxon>
        <taxon>Bacillus</taxon>
    </lineage>
</organism>
<dbReference type="PANTHER" id="PTHR42749:SF1">
    <property type="entry name" value="CELL SHAPE-DETERMINING PROTEIN MREB"/>
    <property type="match status" value="1"/>
</dbReference>
<comment type="caution">
    <text evidence="6">Lacks conserved residue(s) required for the propagation of feature annotation.</text>
</comment>
<evidence type="ECO:0000256" key="6">
    <source>
        <dbReference type="HAMAP-Rule" id="MF_02207"/>
    </source>
</evidence>
<protein>
    <recommendedName>
        <fullName evidence="6">Cell shape-determining protein MreB</fullName>
    </recommendedName>
</protein>
<accession>A0ABU8HHJ8</accession>
<keyword evidence="3 6" id="KW-0067">ATP-binding</keyword>